<evidence type="ECO:0000256" key="1">
    <source>
        <dbReference type="ARBA" id="ARBA00011900"/>
    </source>
</evidence>
<evidence type="ECO:0000259" key="7">
    <source>
        <dbReference type="Pfam" id="PF07669"/>
    </source>
</evidence>
<evidence type="ECO:0000256" key="5">
    <source>
        <dbReference type="ARBA" id="ARBA00047942"/>
    </source>
</evidence>
<dbReference type="Pfam" id="PF20466">
    <property type="entry name" value="MmeI_TRD"/>
    <property type="match status" value="1"/>
</dbReference>
<dbReference type="Gene3D" id="3.40.50.150">
    <property type="entry name" value="Vaccinia Virus protein VP39"/>
    <property type="match status" value="1"/>
</dbReference>
<dbReference type="PRINTS" id="PR00507">
    <property type="entry name" value="N12N6MTFRASE"/>
</dbReference>
<keyword evidence="4" id="KW-0949">S-adenosyl-L-methionine</keyword>
<evidence type="ECO:0000313" key="10">
    <source>
        <dbReference type="Proteomes" id="UP000241118"/>
    </source>
</evidence>
<evidence type="ECO:0000256" key="3">
    <source>
        <dbReference type="ARBA" id="ARBA00022679"/>
    </source>
</evidence>
<keyword evidence="2" id="KW-0489">Methyltransferase</keyword>
<protein>
    <recommendedName>
        <fullName evidence="1">site-specific DNA-methyltransferase (adenine-specific)</fullName>
        <ecNumber evidence="1">2.1.1.72</ecNumber>
    </recommendedName>
</protein>
<dbReference type="GO" id="GO:0003676">
    <property type="term" value="F:nucleic acid binding"/>
    <property type="evidence" value="ECO:0007669"/>
    <property type="project" value="InterPro"/>
</dbReference>
<evidence type="ECO:0000256" key="4">
    <source>
        <dbReference type="ARBA" id="ARBA00022691"/>
    </source>
</evidence>
<organism evidence="9 10">
    <name type="scientific">Saccharothrix carnea</name>
    <dbReference type="NCBI Taxonomy" id="1280637"/>
    <lineage>
        <taxon>Bacteria</taxon>
        <taxon>Bacillati</taxon>
        <taxon>Actinomycetota</taxon>
        <taxon>Actinomycetes</taxon>
        <taxon>Pseudonocardiales</taxon>
        <taxon>Pseudonocardiaceae</taxon>
        <taxon>Saccharothrix</taxon>
    </lineage>
</organism>
<dbReference type="InterPro" id="IPR002052">
    <property type="entry name" value="DNA_methylase_N6_adenine_CS"/>
</dbReference>
<proteinExistence type="predicted"/>
<evidence type="ECO:0000259" key="8">
    <source>
        <dbReference type="Pfam" id="PF20466"/>
    </source>
</evidence>
<comment type="catalytic activity">
    <reaction evidence="5">
        <text>a 2'-deoxyadenosine in DNA + S-adenosyl-L-methionine = an N(6)-methyl-2'-deoxyadenosine in DNA + S-adenosyl-L-homocysteine + H(+)</text>
        <dbReference type="Rhea" id="RHEA:15197"/>
        <dbReference type="Rhea" id="RHEA-COMP:12418"/>
        <dbReference type="Rhea" id="RHEA-COMP:12419"/>
        <dbReference type="ChEBI" id="CHEBI:15378"/>
        <dbReference type="ChEBI" id="CHEBI:57856"/>
        <dbReference type="ChEBI" id="CHEBI:59789"/>
        <dbReference type="ChEBI" id="CHEBI:90615"/>
        <dbReference type="ChEBI" id="CHEBI:90616"/>
        <dbReference type="EC" id="2.1.1.72"/>
    </reaction>
</comment>
<dbReference type="PANTHER" id="PTHR33841:SF1">
    <property type="entry name" value="DNA METHYLTRANSFERASE A"/>
    <property type="match status" value="1"/>
</dbReference>
<dbReference type="GO" id="GO:0009007">
    <property type="term" value="F:site-specific DNA-methyltransferase (adenine-specific) activity"/>
    <property type="evidence" value="ECO:0007669"/>
    <property type="project" value="UniProtKB-EC"/>
</dbReference>
<dbReference type="InterPro" id="IPR046820">
    <property type="entry name" value="MmeI_TRD"/>
</dbReference>
<dbReference type="Proteomes" id="UP000241118">
    <property type="component" value="Unassembled WGS sequence"/>
</dbReference>
<accession>A0A2P8IDQ2</accession>
<name>A0A2P8IDQ2_SACCR</name>
<evidence type="ECO:0000313" key="9">
    <source>
        <dbReference type="EMBL" id="PSL56570.1"/>
    </source>
</evidence>
<dbReference type="InterPro" id="IPR029063">
    <property type="entry name" value="SAM-dependent_MTases_sf"/>
</dbReference>
<evidence type="ECO:0000256" key="2">
    <source>
        <dbReference type="ARBA" id="ARBA00022603"/>
    </source>
</evidence>
<dbReference type="InterPro" id="IPR011639">
    <property type="entry name" value="MethylTrfase_TaqI-like_dom"/>
</dbReference>
<evidence type="ECO:0000256" key="6">
    <source>
        <dbReference type="SAM" id="MobiDB-lite"/>
    </source>
</evidence>
<dbReference type="PANTHER" id="PTHR33841">
    <property type="entry name" value="DNA METHYLTRANSFERASE YEEA-RELATED"/>
    <property type="match status" value="1"/>
</dbReference>
<keyword evidence="3" id="KW-0808">Transferase</keyword>
<comment type="caution">
    <text evidence="9">The sequence shown here is derived from an EMBL/GenBank/DDBJ whole genome shotgun (WGS) entry which is preliminary data.</text>
</comment>
<dbReference type="PROSITE" id="PS00092">
    <property type="entry name" value="N6_MTASE"/>
    <property type="match status" value="1"/>
</dbReference>
<feature type="domain" description="Type II methyltransferase M.TaqI-like" evidence="7">
    <location>
        <begin position="491"/>
        <end position="762"/>
    </location>
</feature>
<gene>
    <name evidence="9" type="ORF">B0I31_103323</name>
</gene>
<dbReference type="InterPro" id="IPR050953">
    <property type="entry name" value="N4_N6_ade-DNA_methylase"/>
</dbReference>
<feature type="domain" description="MmeI-like target recognition" evidence="8">
    <location>
        <begin position="845"/>
        <end position="1027"/>
    </location>
</feature>
<dbReference type="Pfam" id="PF07669">
    <property type="entry name" value="Eco57I"/>
    <property type="match status" value="1"/>
</dbReference>
<feature type="region of interest" description="Disordered" evidence="6">
    <location>
        <begin position="1141"/>
        <end position="1160"/>
    </location>
</feature>
<dbReference type="GO" id="GO:0032259">
    <property type="term" value="P:methylation"/>
    <property type="evidence" value="ECO:0007669"/>
    <property type="project" value="UniProtKB-KW"/>
</dbReference>
<dbReference type="SUPFAM" id="SSF53335">
    <property type="entry name" value="S-adenosyl-L-methionine-dependent methyltransferases"/>
    <property type="match status" value="1"/>
</dbReference>
<dbReference type="GO" id="GO:0006304">
    <property type="term" value="P:DNA modification"/>
    <property type="evidence" value="ECO:0007669"/>
    <property type="project" value="InterPro"/>
</dbReference>
<keyword evidence="10" id="KW-1185">Reference proteome</keyword>
<feature type="compositionally biased region" description="Polar residues" evidence="6">
    <location>
        <begin position="1150"/>
        <end position="1160"/>
    </location>
</feature>
<dbReference type="EMBL" id="PYAX01000003">
    <property type="protein sequence ID" value="PSL56570.1"/>
    <property type="molecule type" value="Genomic_DNA"/>
</dbReference>
<reference evidence="9 10" key="1">
    <citation type="submission" date="2018-03" db="EMBL/GenBank/DDBJ databases">
        <title>Genomic Encyclopedia of Type Strains, Phase III (KMG-III): the genomes of soil and plant-associated and newly described type strains.</title>
        <authorList>
            <person name="Whitman W."/>
        </authorList>
    </citation>
    <scope>NUCLEOTIDE SEQUENCE [LARGE SCALE GENOMIC DNA]</scope>
    <source>
        <strain evidence="9 10">CGMCC 4.7097</strain>
    </source>
</reference>
<dbReference type="EC" id="2.1.1.72" evidence="1"/>
<dbReference type="AlphaFoldDB" id="A0A2P8IDQ2"/>
<sequence length="1160" mass="129135">MRLHLYRRDVDIELAARVCRDTGTALALSTNGRFWTLIHARPGGPTSTAVFDADLWAEEPLLLRAFVSLLSAQRVLAPVERPDTTAALLARTEEEQSRITDTLGGQVRQAVELLVGEFSRLDREARGALLVEVGEREIYRAALTTLMRLVFLLYAEQRELLPLRDPVYRDGYAVTTLHQQLGEDRDRHGEEVGDRRSAAWSRLLATFQAVHGGSEHPDLRIPAHGGSLFDLAAHPWLTAMRVTDRVTHEVLESLLVLKHRGKAAERLTYQGLHVEQIGHVYEGLLDHSCRKVTEPHLGLIGKWEPGLPLSAVESGVDFTDVCGLTTKQTEKALAAQPTPADLAALHAACDNDSALADRVRPFWGLLRRDLRGAPTVFPAGSVVFTGDGGRRSTGTYYTPRELAREVVEHTLAPLCRVREPSGEFRPRTADELLALKVCDPTMGSGAFLVSACEYLAARLVEAWEREGLPSDVGGTADDVRLAAMRQVAARCLYGVDHDDMAVVLAKLSLWLVTWAKGRPFSFVDHALRCGDSLLGLTSERQVERFHLDPNGAGRESGRWTFGVAEDLISPVLAEVADLRRCIEDHAADDIRQITEKQEKLSRADHLTRRLRLVADVVVGAALTTFGQGEQRYRDRLAAVSEEAISLLTEEENGGPAEQRVREVVTEWLSTGRPRPLRPFHWALEFPEVMRRGGFDAIIGNPPFVGGQRLTGSIGRDVREYLVTRLAKGKRGSADLCSYFLLRDLQISAGGRVGIIATNTIAQGDTREVGLDQVISAGWRIYRAVKSQPWPQTKQSVTVSLVWVGQTEEDEVFYTSSLDLPSRVSGDAHRLAANAGQSFIGSYVLGTGFLLDPTEAAELIDRDKRNSDVLFPYVVGEDLNSRADCSASRWIINFRNWDKPQAATYPDCFTIVEREVKPFRALNANKQRREAWWRFTRPTTELYRVVEALDRVLAIARVSATGLPVWVPTGQVMSEQVVVFATDRDAHLTLLSSNLHFTWWTTKGESTMRNDARYTPSDGFETFPQPELTPRMDRIGEELHRFRRGVMLDRHLGLTKLYNLVHNDAVSDPEVGRLRELHTEVDESVAQAFGWTDLDLGHGFHETAQGRRFTLAPAVQVEVLDRLLELNHQRYAEEVANGLHAKGRPKHAARLSSSASGEPLF</sequence>